<evidence type="ECO:0000313" key="2">
    <source>
        <dbReference type="Proteomes" id="UP001595868"/>
    </source>
</evidence>
<dbReference type="EMBL" id="JBHSBN010000041">
    <property type="protein sequence ID" value="MFC4110426.1"/>
    <property type="molecule type" value="Genomic_DNA"/>
</dbReference>
<evidence type="ECO:0000313" key="1">
    <source>
        <dbReference type="EMBL" id="MFC4110426.1"/>
    </source>
</evidence>
<gene>
    <name evidence="1" type="ORF">ACFOX0_31470</name>
</gene>
<protein>
    <submittedName>
        <fullName evidence="1">XRE family transcriptional regulator</fullName>
    </submittedName>
</protein>
<sequence>MVRAPLQDEGMLWSGLVKRGHDREIIGAWPTRSALPRTLWADLLSRARKRIWLAGYTSYFLWTEVPGIREVLRAKTSGGVDVRFLLGDTDSRTTTTREQVEASVLSVSTRIGLTMSELKWIDPRPAVRVTDRHIAMSVWLFDDDLLVATHLADRLGHASPTLHLRRRDPNGIFDQFAAHIEYLWDAAERTQ</sequence>
<accession>A0ABV8KXX6</accession>
<dbReference type="SUPFAM" id="SSF56024">
    <property type="entry name" value="Phospholipase D/nuclease"/>
    <property type="match status" value="1"/>
</dbReference>
<keyword evidence="2" id="KW-1185">Reference proteome</keyword>
<organism evidence="1 2">
    <name type="scientific">Micromonospora zhanjiangensis</name>
    <dbReference type="NCBI Taxonomy" id="1522057"/>
    <lineage>
        <taxon>Bacteria</taxon>
        <taxon>Bacillati</taxon>
        <taxon>Actinomycetota</taxon>
        <taxon>Actinomycetes</taxon>
        <taxon>Micromonosporales</taxon>
        <taxon>Micromonosporaceae</taxon>
        <taxon>Micromonospora</taxon>
    </lineage>
</organism>
<name>A0ABV8KXX6_9ACTN</name>
<dbReference type="Proteomes" id="UP001595868">
    <property type="component" value="Unassembled WGS sequence"/>
</dbReference>
<dbReference type="RefSeq" id="WP_377552820.1">
    <property type="nucleotide sequence ID" value="NZ_JBHSBN010000041.1"/>
</dbReference>
<reference evidence="2" key="1">
    <citation type="journal article" date="2019" name="Int. J. Syst. Evol. Microbiol.">
        <title>The Global Catalogue of Microorganisms (GCM) 10K type strain sequencing project: providing services to taxonomists for standard genome sequencing and annotation.</title>
        <authorList>
            <consortium name="The Broad Institute Genomics Platform"/>
            <consortium name="The Broad Institute Genome Sequencing Center for Infectious Disease"/>
            <person name="Wu L."/>
            <person name="Ma J."/>
        </authorList>
    </citation>
    <scope>NUCLEOTIDE SEQUENCE [LARGE SCALE GENOMIC DNA]</scope>
    <source>
        <strain evidence="2">2902at01</strain>
    </source>
</reference>
<proteinExistence type="predicted"/>
<comment type="caution">
    <text evidence="1">The sequence shown here is derived from an EMBL/GenBank/DDBJ whole genome shotgun (WGS) entry which is preliminary data.</text>
</comment>